<evidence type="ECO:0000256" key="1">
    <source>
        <dbReference type="SAM" id="Phobius"/>
    </source>
</evidence>
<keyword evidence="1" id="KW-1133">Transmembrane helix</keyword>
<evidence type="ECO:0000313" key="2">
    <source>
        <dbReference type="EMBL" id="WZC49479.1"/>
    </source>
</evidence>
<reference evidence="3" key="1">
    <citation type="submission" date="2024-04" db="EMBL/GenBank/DDBJ databases">
        <title>Phylogenomic analyses of a clade within the roseobacter group suggest taxonomic reassignments of species of the genera Aestuariivita, Citreicella, Loktanella, Nautella, Pelagibaca, Ruegeria, Thalassobius, Thiobacimonas and Tropicibacter, and the proposal o.</title>
        <authorList>
            <person name="Jeon C.O."/>
        </authorList>
    </citation>
    <scope>NUCLEOTIDE SEQUENCE [LARGE SCALE GENOMIC DNA]</scope>
    <source>
        <strain evidence="3">BS5-3</strain>
    </source>
</reference>
<accession>A0ABZ2V655</accession>
<dbReference type="SUPFAM" id="SSF103473">
    <property type="entry name" value="MFS general substrate transporter"/>
    <property type="match status" value="1"/>
</dbReference>
<keyword evidence="1" id="KW-0812">Transmembrane</keyword>
<protein>
    <recommendedName>
        <fullName evidence="4">MFS transporter</fullName>
    </recommendedName>
</protein>
<dbReference type="PANTHER" id="PTHR23521:SF3">
    <property type="entry name" value="MFS TRANSPORTER"/>
    <property type="match status" value="1"/>
</dbReference>
<evidence type="ECO:0000313" key="3">
    <source>
        <dbReference type="Proteomes" id="UP001440612"/>
    </source>
</evidence>
<dbReference type="EMBL" id="CP150951">
    <property type="protein sequence ID" value="WZC49479.1"/>
    <property type="molecule type" value="Genomic_DNA"/>
</dbReference>
<organism evidence="2 3">
    <name type="scientific">Yoonia phaeophyticola</name>
    <dbReference type="NCBI Taxonomy" id="3137369"/>
    <lineage>
        <taxon>Bacteria</taxon>
        <taxon>Pseudomonadati</taxon>
        <taxon>Pseudomonadota</taxon>
        <taxon>Alphaproteobacteria</taxon>
        <taxon>Rhodobacterales</taxon>
        <taxon>Paracoccaceae</taxon>
        <taxon>Yoonia</taxon>
    </lineage>
</organism>
<dbReference type="InterPro" id="IPR036259">
    <property type="entry name" value="MFS_trans_sf"/>
</dbReference>
<proteinExistence type="predicted"/>
<name>A0ABZ2V655_9RHOB</name>
<gene>
    <name evidence="2" type="ORF">AABB29_02115</name>
</gene>
<dbReference type="PANTHER" id="PTHR23521">
    <property type="entry name" value="TRANSPORTER MFS SUPERFAMILY"/>
    <property type="match status" value="1"/>
</dbReference>
<evidence type="ECO:0008006" key="4">
    <source>
        <dbReference type="Google" id="ProtNLM"/>
    </source>
</evidence>
<dbReference type="Proteomes" id="UP001440612">
    <property type="component" value="Chromosome"/>
</dbReference>
<keyword evidence="1" id="KW-0472">Membrane</keyword>
<feature type="transmembrane region" description="Helical" evidence="1">
    <location>
        <begin position="42"/>
        <end position="59"/>
    </location>
</feature>
<feature type="transmembrane region" description="Helical" evidence="1">
    <location>
        <begin position="71"/>
        <end position="97"/>
    </location>
</feature>
<dbReference type="RefSeq" id="WP_341367589.1">
    <property type="nucleotide sequence ID" value="NZ_CP150951.2"/>
</dbReference>
<sequence length="120" mass="12578">MARSLLPLSALLLGSAFLLFAGGVNGLILPIRGEAEGFTAASLGLLGTGWAIGYVAGCMRTPGLVARVGHIRAFGVMCAIAAIAVLLSLVLITPWVWIPVRALSGFCFARGRDDRRKLVE</sequence>
<keyword evidence="3" id="KW-1185">Reference proteome</keyword>